<keyword evidence="5 7" id="KW-0472">Membrane</keyword>
<evidence type="ECO:0000256" key="2">
    <source>
        <dbReference type="ARBA" id="ARBA00022475"/>
    </source>
</evidence>
<dbReference type="InterPro" id="IPR003838">
    <property type="entry name" value="ABC3_permease_C"/>
</dbReference>
<keyword evidence="10" id="KW-1185">Reference proteome</keyword>
<feature type="transmembrane region" description="Helical" evidence="7">
    <location>
        <begin position="541"/>
        <end position="562"/>
    </location>
</feature>
<evidence type="ECO:0000256" key="6">
    <source>
        <dbReference type="ARBA" id="ARBA00038076"/>
    </source>
</evidence>
<dbReference type="PANTHER" id="PTHR30572">
    <property type="entry name" value="MEMBRANE COMPONENT OF TRANSPORTER-RELATED"/>
    <property type="match status" value="1"/>
</dbReference>
<evidence type="ECO:0000256" key="4">
    <source>
        <dbReference type="ARBA" id="ARBA00022989"/>
    </source>
</evidence>
<comment type="subcellular location">
    <subcellularLocation>
        <location evidence="1">Cell membrane</location>
        <topology evidence="1">Multi-pass membrane protein</topology>
    </subcellularLocation>
</comment>
<evidence type="ECO:0000313" key="10">
    <source>
        <dbReference type="Proteomes" id="UP001235064"/>
    </source>
</evidence>
<dbReference type="InterPro" id="IPR050250">
    <property type="entry name" value="Macrolide_Exporter_MacB"/>
</dbReference>
<protein>
    <submittedName>
        <fullName evidence="9">FtsX-like permease family protein</fullName>
    </submittedName>
</protein>
<evidence type="ECO:0000256" key="3">
    <source>
        <dbReference type="ARBA" id="ARBA00022692"/>
    </source>
</evidence>
<evidence type="ECO:0000259" key="8">
    <source>
        <dbReference type="Pfam" id="PF02687"/>
    </source>
</evidence>
<keyword evidence="4 7" id="KW-1133">Transmembrane helix</keyword>
<organism evidence="9 10">
    <name type="scientific">Microbacterium candidum</name>
    <dbReference type="NCBI Taxonomy" id="3041922"/>
    <lineage>
        <taxon>Bacteria</taxon>
        <taxon>Bacillati</taxon>
        <taxon>Actinomycetota</taxon>
        <taxon>Actinomycetes</taxon>
        <taxon>Micrococcales</taxon>
        <taxon>Microbacteriaceae</taxon>
        <taxon>Microbacterium</taxon>
    </lineage>
</organism>
<feature type="transmembrane region" description="Helical" evidence="7">
    <location>
        <begin position="398"/>
        <end position="417"/>
    </location>
</feature>
<feature type="domain" description="ABC3 transporter permease C-terminal" evidence="8">
    <location>
        <begin position="780"/>
        <end position="902"/>
    </location>
</feature>
<gene>
    <name evidence="9" type="ORF">QSV35_00690</name>
</gene>
<feature type="transmembrane region" description="Helical" evidence="7">
    <location>
        <begin position="777"/>
        <end position="801"/>
    </location>
</feature>
<feature type="transmembrane region" description="Helical" evidence="7">
    <location>
        <begin position="423"/>
        <end position="443"/>
    </location>
</feature>
<dbReference type="PANTHER" id="PTHR30572:SF4">
    <property type="entry name" value="ABC TRANSPORTER PERMEASE YTRF"/>
    <property type="match status" value="1"/>
</dbReference>
<accession>A0ABT7MTQ8</accession>
<feature type="transmembrane region" description="Helical" evidence="7">
    <location>
        <begin position="488"/>
        <end position="508"/>
    </location>
</feature>
<evidence type="ECO:0000313" key="9">
    <source>
        <dbReference type="EMBL" id="MDL9977835.1"/>
    </source>
</evidence>
<name>A0ABT7MTQ8_9MICO</name>
<feature type="transmembrane region" description="Helical" evidence="7">
    <location>
        <begin position="345"/>
        <end position="369"/>
    </location>
</feature>
<comment type="caution">
    <text evidence="9">The sequence shown here is derived from an EMBL/GenBank/DDBJ whole genome shotgun (WGS) entry which is preliminary data.</text>
</comment>
<proteinExistence type="inferred from homology"/>
<evidence type="ECO:0000256" key="1">
    <source>
        <dbReference type="ARBA" id="ARBA00004651"/>
    </source>
</evidence>
<comment type="similarity">
    <text evidence="6">Belongs to the ABC-4 integral membrane protein family.</text>
</comment>
<sequence length="912" mass="95117">MRLLFKQWAAFRGAIIALAIVVLIAAFAVVAWPRAVTSLLTQDVQYRIDQPSAGITSVQTAHRVNGLATGNVAPKDQYDYVWNFYGASLEKTYRTLPQPLKSGLREPGWTARTTLIGTTGPRSEGHYGLQLEAYPQWRSQMKLVEGSWPAAYQPEFAPVPEGAGQAMPGVSLETVMRPTVKPIEVAMTAESAKAMGLSLGQTRPLDDIAFQDPTTGLPTYQQVELVGLVAPRDDAAPYWELQSQRAHPTVTDKGDAGVDIRATAWLDPAPWGEMQYSFTADLLGWYAAHPPAYTWQNLPTMTSQLNAFLSSPHEPAEGQVRMTFTTQLTDVLAGIQSGGSSLQTLLILLATGPLGAAFAVLILGSELLVERRRPVLTLLSARGASPWWIRSRMALEGLVAGIPAAIVGLVLAFLVTAGTIDAAALFGAASCAVLPAAILAVLARPSDRVPRRRRRWRWVLEVLVLLVTVAALVTLAERGVAPGGVDPLLVLTPLLVTLSVSVIMLRLYPLPLRALNGSLRKRRGAIGLIGASRSVLGIRSALIPVLVVLVGVAMAVFSAVAFQTERDGVSQAAHARVGSDISLGGPGLSTAELKQVTAVPGVTATGAVDTAGFAGVSRNGGSDFVEVLVADTAHLASLQSGLPADARVPDLSQKVDGKIPIAIGNWQDATTPGVVSLSVGTGDVDAIVVSATASLGAAAPNSAWILVDKKNLPDGLDTPSLRGALVALDGAHQSGKDAATAGSAIAKVTGAGVTMMDAAAQADAIREAPAVTGVESALMIATALGALLAVIALVLTLVMGARERIRLVGTLRTLGFDRRQTTGLVVWEVAPILATGLVGGVIAGIVLPFAVLAPLDLSAFTGGAQPPIPIDPLVITAVVAVFVVVVAAVVALAVWISSRRSPASVLRVGEEE</sequence>
<dbReference type="Pfam" id="PF02687">
    <property type="entry name" value="FtsX"/>
    <property type="match status" value="1"/>
</dbReference>
<dbReference type="EMBL" id="JASXSZ010000001">
    <property type="protein sequence ID" value="MDL9977835.1"/>
    <property type="molecule type" value="Genomic_DNA"/>
</dbReference>
<feature type="transmembrane region" description="Helical" evidence="7">
    <location>
        <begin position="822"/>
        <end position="853"/>
    </location>
</feature>
<keyword evidence="3 7" id="KW-0812">Transmembrane</keyword>
<evidence type="ECO:0000256" key="5">
    <source>
        <dbReference type="ARBA" id="ARBA00023136"/>
    </source>
</evidence>
<feature type="transmembrane region" description="Helical" evidence="7">
    <location>
        <begin position="873"/>
        <end position="897"/>
    </location>
</feature>
<feature type="transmembrane region" description="Helical" evidence="7">
    <location>
        <begin position="455"/>
        <end position="476"/>
    </location>
</feature>
<evidence type="ECO:0000256" key="7">
    <source>
        <dbReference type="SAM" id="Phobius"/>
    </source>
</evidence>
<reference evidence="9 10" key="1">
    <citation type="submission" date="2023-06" db="EMBL/GenBank/DDBJ databases">
        <title>Microbacterium sp. nov., isolated from a waste landfill.</title>
        <authorList>
            <person name="Wen W."/>
        </authorList>
    </citation>
    <scope>NUCLEOTIDE SEQUENCE [LARGE SCALE GENOMIC DNA]</scope>
    <source>
        <strain evidence="9 10">ASV49</strain>
    </source>
</reference>
<dbReference type="Proteomes" id="UP001235064">
    <property type="component" value="Unassembled WGS sequence"/>
</dbReference>
<keyword evidence="2" id="KW-1003">Cell membrane</keyword>
<dbReference type="RefSeq" id="WP_286285666.1">
    <property type="nucleotide sequence ID" value="NZ_JASXSZ010000001.1"/>
</dbReference>